<keyword evidence="7 12" id="KW-0560">Oxidoreductase</keyword>
<name>A0ABV1HUC4_9FIRM</name>
<keyword evidence="4" id="KW-0028">Amino-acid biosynthesis</keyword>
<evidence type="ECO:0000256" key="7">
    <source>
        <dbReference type="ARBA" id="ARBA00023002"/>
    </source>
</evidence>
<comment type="similarity">
    <text evidence="3 12">Belongs to the methylenetetrahydrofolate reductase family.</text>
</comment>
<dbReference type="InterPro" id="IPR003171">
    <property type="entry name" value="Mehydrof_redctse-like"/>
</dbReference>
<comment type="caution">
    <text evidence="13">The sequence shown here is derived from an EMBL/GenBank/DDBJ whole genome shotgun (WGS) entry which is preliminary data.</text>
</comment>
<dbReference type="EC" id="1.5.1.54" evidence="12"/>
<reference evidence="13 14" key="1">
    <citation type="submission" date="2024-03" db="EMBL/GenBank/DDBJ databases">
        <title>Human intestinal bacterial collection.</title>
        <authorList>
            <person name="Pauvert C."/>
            <person name="Hitch T.C.A."/>
            <person name="Clavel T."/>
        </authorList>
    </citation>
    <scope>NUCLEOTIDE SEQUENCE [LARGE SCALE GENOMIC DNA]</scope>
    <source>
        <strain evidence="13 14">CLA-AP-H18</strain>
    </source>
</reference>
<protein>
    <recommendedName>
        <fullName evidence="12">Methylenetetrahydrofolate reductase</fullName>
        <ecNumber evidence="12">1.5.1.54</ecNumber>
    </recommendedName>
</protein>
<comment type="pathway">
    <text evidence="2 12">One-carbon metabolism; tetrahydrofolate interconversion.</text>
</comment>
<dbReference type="SUPFAM" id="SSF51730">
    <property type="entry name" value="FAD-linked oxidoreductase"/>
    <property type="match status" value="1"/>
</dbReference>
<dbReference type="Proteomes" id="UP001478133">
    <property type="component" value="Unassembled WGS sequence"/>
</dbReference>
<evidence type="ECO:0000313" key="13">
    <source>
        <dbReference type="EMBL" id="MEQ2565923.1"/>
    </source>
</evidence>
<evidence type="ECO:0000256" key="9">
    <source>
        <dbReference type="ARBA" id="ARBA00023167"/>
    </source>
</evidence>
<dbReference type="Gene3D" id="3.20.20.220">
    <property type="match status" value="1"/>
</dbReference>
<dbReference type="NCBIfam" id="TIGR00676">
    <property type="entry name" value="fadh2"/>
    <property type="match status" value="1"/>
</dbReference>
<evidence type="ECO:0000256" key="4">
    <source>
        <dbReference type="ARBA" id="ARBA00022605"/>
    </source>
</evidence>
<dbReference type="RefSeq" id="WP_211147842.1">
    <property type="nucleotide sequence ID" value="NZ_JBBMEY010000024.1"/>
</dbReference>
<evidence type="ECO:0000256" key="3">
    <source>
        <dbReference type="ARBA" id="ARBA00006743"/>
    </source>
</evidence>
<comment type="pathway">
    <text evidence="10">Amino-acid biosynthesis; L-methionine biosynthesis via de novo pathway.</text>
</comment>
<evidence type="ECO:0000256" key="11">
    <source>
        <dbReference type="ARBA" id="ARBA00048628"/>
    </source>
</evidence>
<keyword evidence="14" id="KW-1185">Reference proteome</keyword>
<dbReference type="PANTHER" id="PTHR45754:SF3">
    <property type="entry name" value="METHYLENETETRAHYDROFOLATE REDUCTASE (NADPH)"/>
    <property type="match status" value="1"/>
</dbReference>
<sequence>MKVSELYKDKKKTLSFEIVPPEKNSELSSIDETLDILCELNPDFISVTFGTGGSENCNSTIEVARKIKEKYNIEPVVHLTCLNCSKAEIDLIAKQLQQSGVQNILALRGDKIPNIQAKNDFKYASDLIKYMKSKYNFCFLGACYPECHPESENSVDDIKHLKEKVNSGAEVLLSQLFFDNNYFYDFQEKCKVADIDAPIIAGIMPAISKSQLEKMVSLCGVTIPPQLERIVNKFGSNKDAIFDAGMSYGISQIIDLLTSDVDGVHIYTMNNPMVAKRISSEIHNFIK</sequence>
<dbReference type="Pfam" id="PF02219">
    <property type="entry name" value="MTHFR"/>
    <property type="match status" value="1"/>
</dbReference>
<gene>
    <name evidence="13" type="primary">metF</name>
    <name evidence="13" type="ORF">ABFO16_06690</name>
</gene>
<accession>A0ABV1HUC4</accession>
<dbReference type="InterPro" id="IPR029041">
    <property type="entry name" value="FAD-linked_oxidoreductase-like"/>
</dbReference>
<comment type="cofactor">
    <cofactor evidence="1 12">
        <name>FAD</name>
        <dbReference type="ChEBI" id="CHEBI:57692"/>
    </cofactor>
</comment>
<evidence type="ECO:0000256" key="12">
    <source>
        <dbReference type="RuleBase" id="RU003862"/>
    </source>
</evidence>
<dbReference type="GO" id="GO:0004489">
    <property type="term" value="F:methylenetetrahydrofolate reductase [NAD(P)H] activity"/>
    <property type="evidence" value="ECO:0007669"/>
    <property type="project" value="UniProtKB-EC"/>
</dbReference>
<dbReference type="CDD" id="cd00537">
    <property type="entry name" value="MTHFR"/>
    <property type="match status" value="1"/>
</dbReference>
<evidence type="ECO:0000256" key="6">
    <source>
        <dbReference type="ARBA" id="ARBA00022827"/>
    </source>
</evidence>
<dbReference type="InterPro" id="IPR004620">
    <property type="entry name" value="MTHF_reductase_bac"/>
</dbReference>
<evidence type="ECO:0000256" key="5">
    <source>
        <dbReference type="ARBA" id="ARBA00022630"/>
    </source>
</evidence>
<comment type="catalytic activity">
    <reaction evidence="11">
        <text>(6S)-5-methyl-5,6,7,8-tetrahydrofolate + NAD(+) = (6R)-5,10-methylene-5,6,7,8-tetrahydrofolate + NADH + H(+)</text>
        <dbReference type="Rhea" id="RHEA:19821"/>
        <dbReference type="ChEBI" id="CHEBI:15378"/>
        <dbReference type="ChEBI" id="CHEBI:15636"/>
        <dbReference type="ChEBI" id="CHEBI:18608"/>
        <dbReference type="ChEBI" id="CHEBI:57540"/>
        <dbReference type="ChEBI" id="CHEBI:57945"/>
        <dbReference type="EC" id="1.5.1.54"/>
    </reaction>
    <physiologicalReaction direction="right-to-left" evidence="11">
        <dbReference type="Rhea" id="RHEA:19823"/>
    </physiologicalReaction>
</comment>
<keyword evidence="6 12" id="KW-0274">FAD</keyword>
<keyword evidence="9" id="KW-0486">Methionine biosynthesis</keyword>
<evidence type="ECO:0000256" key="8">
    <source>
        <dbReference type="ARBA" id="ARBA00023027"/>
    </source>
</evidence>
<proteinExistence type="inferred from homology"/>
<evidence type="ECO:0000313" key="14">
    <source>
        <dbReference type="Proteomes" id="UP001478133"/>
    </source>
</evidence>
<dbReference type="PANTHER" id="PTHR45754">
    <property type="entry name" value="METHYLENETETRAHYDROFOLATE REDUCTASE"/>
    <property type="match status" value="1"/>
</dbReference>
<evidence type="ECO:0000256" key="10">
    <source>
        <dbReference type="ARBA" id="ARBA00034478"/>
    </source>
</evidence>
<dbReference type="EMBL" id="JBBMFI010000022">
    <property type="protein sequence ID" value="MEQ2565923.1"/>
    <property type="molecule type" value="Genomic_DNA"/>
</dbReference>
<keyword evidence="5 12" id="KW-0285">Flavoprotein</keyword>
<evidence type="ECO:0000256" key="1">
    <source>
        <dbReference type="ARBA" id="ARBA00001974"/>
    </source>
</evidence>
<evidence type="ECO:0000256" key="2">
    <source>
        <dbReference type="ARBA" id="ARBA00004777"/>
    </source>
</evidence>
<organism evidence="13 14">
    <name type="scientific">Ruminococcoides intestinihominis</name>
    <dbReference type="NCBI Taxonomy" id="3133161"/>
    <lineage>
        <taxon>Bacteria</taxon>
        <taxon>Bacillati</taxon>
        <taxon>Bacillota</taxon>
        <taxon>Clostridia</taxon>
        <taxon>Eubacteriales</taxon>
        <taxon>Oscillospiraceae</taxon>
        <taxon>Ruminococcoides</taxon>
    </lineage>
</organism>
<keyword evidence="8" id="KW-0520">NAD</keyword>